<organism evidence="1 2">
    <name type="scientific">Shivajiella indica</name>
    <dbReference type="NCBI Taxonomy" id="872115"/>
    <lineage>
        <taxon>Bacteria</taxon>
        <taxon>Pseudomonadati</taxon>
        <taxon>Bacteroidota</taxon>
        <taxon>Cytophagia</taxon>
        <taxon>Cytophagales</taxon>
        <taxon>Cyclobacteriaceae</taxon>
        <taxon>Shivajiella</taxon>
    </lineage>
</organism>
<name>A0ABW5BD10_9BACT</name>
<comment type="caution">
    <text evidence="1">The sequence shown here is derived from an EMBL/GenBank/DDBJ whole genome shotgun (WGS) entry which is preliminary data.</text>
</comment>
<reference evidence="2" key="1">
    <citation type="journal article" date="2019" name="Int. J. Syst. Evol. Microbiol.">
        <title>The Global Catalogue of Microorganisms (GCM) 10K type strain sequencing project: providing services to taxonomists for standard genome sequencing and annotation.</title>
        <authorList>
            <consortium name="The Broad Institute Genomics Platform"/>
            <consortium name="The Broad Institute Genome Sequencing Center for Infectious Disease"/>
            <person name="Wu L."/>
            <person name="Ma J."/>
        </authorList>
    </citation>
    <scope>NUCLEOTIDE SEQUENCE [LARGE SCALE GENOMIC DNA]</scope>
    <source>
        <strain evidence="2">KCTC 19812</strain>
    </source>
</reference>
<proteinExistence type="predicted"/>
<sequence length="104" mass="12195">MNGKEGVLPKYSNFRIGKDKQMTDDEFDLLDELYFVQHFDYLKDALGWEDQRLLTTLQSLHEKSFIKCLIGPDDEIFSKVNFLNQGKQLYYLATKKGLMEHNAL</sequence>
<dbReference type="RefSeq" id="WP_380807111.1">
    <property type="nucleotide sequence ID" value="NZ_JBHUIV010000037.1"/>
</dbReference>
<dbReference type="EMBL" id="JBHUIV010000037">
    <property type="protein sequence ID" value="MFD2203952.1"/>
    <property type="molecule type" value="Genomic_DNA"/>
</dbReference>
<gene>
    <name evidence="1" type="ORF">ACFSKV_20425</name>
</gene>
<protein>
    <submittedName>
        <fullName evidence="1">Uncharacterized protein</fullName>
    </submittedName>
</protein>
<evidence type="ECO:0000313" key="1">
    <source>
        <dbReference type="EMBL" id="MFD2203952.1"/>
    </source>
</evidence>
<keyword evidence="2" id="KW-1185">Reference proteome</keyword>
<accession>A0ABW5BD10</accession>
<evidence type="ECO:0000313" key="2">
    <source>
        <dbReference type="Proteomes" id="UP001597414"/>
    </source>
</evidence>
<dbReference type="Proteomes" id="UP001597414">
    <property type="component" value="Unassembled WGS sequence"/>
</dbReference>